<keyword evidence="4 8" id="KW-0812">Transmembrane</keyword>
<keyword evidence="5 8" id="KW-1133">Transmembrane helix</keyword>
<dbReference type="WBParaSite" id="mrna-Wban_04667">
    <property type="protein sequence ID" value="mrna-Wban_04667"/>
    <property type="gene ID" value="Wban_04667"/>
</dbReference>
<comment type="similarity">
    <text evidence="2">Belongs to the patched family.</text>
</comment>
<feature type="transmembrane region" description="Helical" evidence="8">
    <location>
        <begin position="297"/>
        <end position="319"/>
    </location>
</feature>
<comment type="subcellular location">
    <subcellularLocation>
        <location evidence="1">Cell membrane</location>
        <topology evidence="1">Multi-pass membrane protein</topology>
    </subcellularLocation>
</comment>
<dbReference type="InterPro" id="IPR000731">
    <property type="entry name" value="SSD"/>
</dbReference>
<evidence type="ECO:0000259" key="9">
    <source>
        <dbReference type="PROSITE" id="PS50156"/>
    </source>
</evidence>
<dbReference type="PROSITE" id="PS50156">
    <property type="entry name" value="SSD"/>
    <property type="match status" value="1"/>
</dbReference>
<dbReference type="Proteomes" id="UP000093561">
    <property type="component" value="Unassembled WGS sequence"/>
</dbReference>
<feature type="domain" description="SSD" evidence="9">
    <location>
        <begin position="293"/>
        <end position="451"/>
    </location>
</feature>
<dbReference type="Gene3D" id="1.20.1640.10">
    <property type="entry name" value="Multidrug efflux transporter AcrB transmembrane domain"/>
    <property type="match status" value="2"/>
</dbReference>
<name>A0AAF5PRU1_WUCBA</name>
<dbReference type="GO" id="GO:0018996">
    <property type="term" value="P:molting cycle, collagen and cuticulin-based cuticle"/>
    <property type="evidence" value="ECO:0007669"/>
    <property type="project" value="TreeGrafter"/>
</dbReference>
<evidence type="ECO:0000256" key="4">
    <source>
        <dbReference type="ARBA" id="ARBA00022692"/>
    </source>
</evidence>
<dbReference type="InterPro" id="IPR003392">
    <property type="entry name" value="PTHD_SSD"/>
</dbReference>
<evidence type="ECO:0000256" key="8">
    <source>
        <dbReference type="SAM" id="Phobius"/>
    </source>
</evidence>
<feature type="transmembrane region" description="Helical" evidence="8">
    <location>
        <begin position="781"/>
        <end position="802"/>
    </location>
</feature>
<evidence type="ECO:0000256" key="2">
    <source>
        <dbReference type="ARBA" id="ARBA00005585"/>
    </source>
</evidence>
<feature type="transmembrane region" description="Helical" evidence="8">
    <location>
        <begin position="354"/>
        <end position="377"/>
    </location>
</feature>
<feature type="transmembrane region" description="Helical" evidence="8">
    <location>
        <begin position="857"/>
        <end position="879"/>
    </location>
</feature>
<accession>A0AAF5PRU1</accession>
<feature type="transmembrane region" description="Helical" evidence="8">
    <location>
        <begin position="822"/>
        <end position="845"/>
    </location>
</feature>
<feature type="transmembrane region" description="Helical" evidence="8">
    <location>
        <begin position="325"/>
        <end position="347"/>
    </location>
</feature>
<dbReference type="FunFam" id="1.20.1640.10:FF:000013">
    <property type="entry name" value="PaTched Related family"/>
    <property type="match status" value="1"/>
</dbReference>
<reference evidence="10" key="2">
    <citation type="journal article" date="2016" name="Mol. Ecol.">
        <title>Population genomics of the filarial nematode parasite Wuchereria bancrofti from mosquitoes.</title>
        <authorList>
            <person name="Small S.T."/>
            <person name="Reimer L.J."/>
            <person name="Tisch D.J."/>
            <person name="King C.L."/>
            <person name="Christensen B.M."/>
            <person name="Siba P.M."/>
            <person name="Kazura J.W."/>
            <person name="Serre D."/>
            <person name="Zimmerman P.A."/>
        </authorList>
    </citation>
    <scope>NUCLEOTIDE SEQUENCE</scope>
    <source>
        <strain evidence="10">pt0022</strain>
    </source>
</reference>
<organism evidence="10 11">
    <name type="scientific">Wuchereria bancrofti</name>
    <dbReference type="NCBI Taxonomy" id="6293"/>
    <lineage>
        <taxon>Eukaryota</taxon>
        <taxon>Metazoa</taxon>
        <taxon>Ecdysozoa</taxon>
        <taxon>Nematoda</taxon>
        <taxon>Chromadorea</taxon>
        <taxon>Rhabditida</taxon>
        <taxon>Spirurina</taxon>
        <taxon>Spiruromorpha</taxon>
        <taxon>Filarioidea</taxon>
        <taxon>Onchocercidae</taxon>
        <taxon>Wuchereria</taxon>
    </lineage>
</organism>
<dbReference type="GO" id="GO:0030659">
    <property type="term" value="C:cytoplasmic vesicle membrane"/>
    <property type="evidence" value="ECO:0007669"/>
    <property type="project" value="TreeGrafter"/>
</dbReference>
<proteinExistence type="inferred from homology"/>
<keyword evidence="3" id="KW-1003">Cell membrane</keyword>
<dbReference type="GO" id="GO:0005886">
    <property type="term" value="C:plasma membrane"/>
    <property type="evidence" value="ECO:0007669"/>
    <property type="project" value="UniProtKB-SubCell"/>
</dbReference>
<dbReference type="AlphaFoldDB" id="A0AAF5PRU1"/>
<evidence type="ECO:0000256" key="1">
    <source>
        <dbReference type="ARBA" id="ARBA00004651"/>
    </source>
</evidence>
<reference evidence="10" key="1">
    <citation type="submission" date="2015-03" db="EMBL/GenBank/DDBJ databases">
        <title>Wuchereria bancrofti Genome Sequencing Papua New Guinea Strain.</title>
        <authorList>
            <person name="Small S.T."/>
            <person name="Serre D."/>
            <person name="Zimmerman P.A."/>
        </authorList>
    </citation>
    <scope>NUCLEOTIDE SEQUENCE [LARGE SCALE GENOMIC DNA]</scope>
    <source>
        <strain evidence="10">pt0022</strain>
    </source>
</reference>
<sequence length="1003" mass="114865">MHFNFVQKYISQFFEHYILLIIHYPWLFISIPILLTVTLSIGLQYQQNAFIKDELSQYIPINAQAGKELQQLDELFHIDDFDPFYATRRYDIKRTGYIIVRSIVNDENVLKPTILNAVLKLWNVIQSIRVEGPNDTTFDYPSICVKFPISPELDEIIANILMHKSSRLQEECVSNPLITAFKMFLNGDLNPKNDTIDQTILKLVADSISLDLLTSVYNFLGGITFDEKHRISGAKAIMLPYALRHSTVFQDNLAEKWELKLADFLLQYASNIIKTSLWTYETIAIESANGREQLIKMLLPSFLTLLLYTILCCCLPSWIYSRPWLAAGGVVSVAAAIISAIGLLLLLGYHITSVAYLMPFVIFSVGVDNVFITLSAWRSTSLIVSFELRMKKAFTDASLSITITSLTDLISFTVGCFAPFKSVQSFCMYAASAISFTYIYQLTFFSAILVLTSKREIAKQHCLTFQKMITSRKRKYSESHFQVIPYKNRTFYWSTIKEEQKTISHRNNHLLANFFRTTYSDWLLKPFVQLTVLVLFILYLIVSIWGCVHVKIGLEPNELLSIDSYGYEGLSVMEKYFSDYGSYLHVWMYNLSQINFSNRQIWTVLENEIALYEYTEYTGPSDSWLRAMVEYFEKSNIEITSDNFVYILKNIFLSQPQFARYKRDILFDSTGNLLDVSRILVQLRYVGASNQSRAMRILRNIAKSRTIKTGVYADFFQFAEQYDAMLPSTLSTIAIASFAVIIVSLLLIPKKVTTFSVPLSIITVNVGILGFMTFWNVRLDFISMITIVMSVGFCIDFASHLAFNFAKDEGISSSERMRNALYNVGVPIIQSASSTIIGISFLASIDSYIFRSFLKMIILVITIGALHGLLILPISLTLFNCDNKTTYATSRKDKLNVKTMRKASESTLTSSLSAWYDSPTITAIENTPKYNHTCKNPIVPHLDIITLQSYWDHQCYHPNVYEKYCDNELTSTLHQGFVRQSYPNFYNSLMDFRYGCISRSLQF</sequence>
<evidence type="ECO:0000313" key="11">
    <source>
        <dbReference type="WBParaSite" id="mrna-Wban_04667"/>
    </source>
</evidence>
<feature type="transmembrane region" description="Helical" evidence="8">
    <location>
        <begin position="730"/>
        <end position="749"/>
    </location>
</feature>
<dbReference type="SUPFAM" id="SSF82866">
    <property type="entry name" value="Multidrug efflux transporter AcrB transmembrane domain"/>
    <property type="match status" value="2"/>
</dbReference>
<dbReference type="PANTHER" id="PTHR10796">
    <property type="entry name" value="PATCHED-RELATED"/>
    <property type="match status" value="1"/>
</dbReference>
<reference evidence="11" key="3">
    <citation type="submission" date="2024-02" db="UniProtKB">
        <authorList>
            <consortium name="WormBaseParasite"/>
        </authorList>
    </citation>
    <scope>IDENTIFICATION</scope>
    <source>
        <strain evidence="11">pt0022</strain>
    </source>
</reference>
<evidence type="ECO:0000256" key="3">
    <source>
        <dbReference type="ARBA" id="ARBA00022475"/>
    </source>
</evidence>
<feature type="transmembrane region" description="Helical" evidence="8">
    <location>
        <begin position="755"/>
        <end position="774"/>
    </location>
</feature>
<dbReference type="InterPro" id="IPR051697">
    <property type="entry name" value="Patched_domain-protein"/>
</dbReference>
<evidence type="ECO:0000256" key="7">
    <source>
        <dbReference type="ARBA" id="ARBA00023180"/>
    </source>
</evidence>
<keyword evidence="6 8" id="KW-0472">Membrane</keyword>
<dbReference type="Pfam" id="PF02460">
    <property type="entry name" value="Patched"/>
    <property type="match status" value="1"/>
</dbReference>
<evidence type="ECO:0000313" key="10">
    <source>
        <dbReference type="Proteomes" id="UP000093561"/>
    </source>
</evidence>
<feature type="transmembrane region" description="Helical" evidence="8">
    <location>
        <begin position="527"/>
        <end position="548"/>
    </location>
</feature>
<dbReference type="GO" id="GO:0006897">
    <property type="term" value="P:endocytosis"/>
    <property type="evidence" value="ECO:0007669"/>
    <property type="project" value="TreeGrafter"/>
</dbReference>
<evidence type="ECO:0000256" key="6">
    <source>
        <dbReference type="ARBA" id="ARBA00023136"/>
    </source>
</evidence>
<keyword evidence="7" id="KW-0325">Glycoprotein</keyword>
<evidence type="ECO:0000256" key="5">
    <source>
        <dbReference type="ARBA" id="ARBA00022989"/>
    </source>
</evidence>
<protein>
    <recommendedName>
        <fullName evidence="9">SSD domain-containing protein</fullName>
    </recommendedName>
</protein>
<dbReference type="PANTHER" id="PTHR10796:SF181">
    <property type="entry name" value="SSD DOMAIN-CONTAINING PROTEIN"/>
    <property type="match status" value="1"/>
</dbReference>
<feature type="transmembrane region" description="Helical" evidence="8">
    <location>
        <begin position="427"/>
        <end position="451"/>
    </location>
</feature>
<feature type="transmembrane region" description="Helical" evidence="8">
    <location>
        <begin position="20"/>
        <end position="43"/>
    </location>
</feature>